<accession>A0ABM7YJZ8</accession>
<dbReference type="EMBL" id="AP025730">
    <property type="protein sequence ID" value="BDI04648.1"/>
    <property type="molecule type" value="Genomic_DNA"/>
</dbReference>
<evidence type="ECO:0000313" key="5">
    <source>
        <dbReference type="Proteomes" id="UP001057498"/>
    </source>
</evidence>
<dbReference type="PROSITE" id="PS50835">
    <property type="entry name" value="IG_LIKE"/>
    <property type="match status" value="1"/>
</dbReference>
<dbReference type="PANTHER" id="PTHR44170:SF6">
    <property type="entry name" value="CONTACTIN"/>
    <property type="match status" value="1"/>
</dbReference>
<reference evidence="4" key="1">
    <citation type="submission" date="2022-04" db="EMBL/GenBank/DDBJ databases">
        <title>Whole genome sequence of Sphaerotilus sp. FB-5.</title>
        <authorList>
            <person name="Takeda M."/>
            <person name="Narihara S."/>
            <person name="Akimoto M."/>
            <person name="Akimoto R."/>
            <person name="Nishiyashiki S."/>
            <person name="Murakami T."/>
        </authorList>
    </citation>
    <scope>NUCLEOTIDE SEQUENCE</scope>
    <source>
        <strain evidence="4">FB-5</strain>
    </source>
</reference>
<dbReference type="InterPro" id="IPR003599">
    <property type="entry name" value="Ig_sub"/>
</dbReference>
<protein>
    <recommendedName>
        <fullName evidence="3">Ig-like domain-containing protein</fullName>
    </recommendedName>
</protein>
<dbReference type="InterPro" id="IPR013783">
    <property type="entry name" value="Ig-like_fold"/>
</dbReference>
<evidence type="ECO:0000256" key="2">
    <source>
        <dbReference type="ARBA" id="ARBA00023157"/>
    </source>
</evidence>
<evidence type="ECO:0000313" key="4">
    <source>
        <dbReference type="EMBL" id="BDI04648.1"/>
    </source>
</evidence>
<dbReference type="PANTHER" id="PTHR44170">
    <property type="entry name" value="PROTEIN SIDEKICK"/>
    <property type="match status" value="1"/>
</dbReference>
<gene>
    <name evidence="4" type="ORF">CATMQ487_16180</name>
</gene>
<sequence>MQFSKAGYLAETATVAVIDDSSVSRDAKLTPIAVERAIDAAVGGTVTAANAKAHVVLPANGLVVSGTTSAASGSVSIGFGVVNPAVDPASLPGRYRAQASDGASVMFEAFGAMRVDLADSTGRAVNLASGKTAEIRIPVAPRATALPSSVGLFSFDPASGIWKQEGSAFLGGTEPNQYYHGEVSHFSWWAAALPVEVVSVLGCVESGVGTRVAGAQVFSVAVDHWMLDEGVTDAKGEFVLWVKRDGVTRLAAIAGNQVGNSMSIGPILNELRLPACISLTRDAAAPVVYQDPMPFYALENGPALFSVGANGTPLMSYQWQRDGKDIPGAVSRVLVLPTATTADDQASFRVVVRNNAGATTSNAARLTVSTGPALAPVINGHPLSATGVVGGAVQFAVSAESYGGTLSYQWRRNGVNITPEGRNAVLTLSNLQLAHDGAIFDVLVSSSNGKAVVSQPATLSVLAEPIVISRQPVSTSVGIGEAASFSVGAIGAGKLSYQWRRNGVDIAGATNPTYVTAKTSAADSGAVFTVVIRNSSGQSLTSASVTLTVTTQQPSGSRWLPGRAGLASSGSVTWADGAEVLESGALVVVDPKNPTSVLTLAAAGRHRLATVFPEAQVSDGGTVLRNGSDRYITYFAPDGRLYRSDLHTSDPRVVSQVSTLTSQTVCGRYSYGEQLFDVADVSRSWIYFPTPGGDGKCLPEDDNTRWVAVRLGMTASDAPVQLDGRILFGLWDPVTHSLTGAIAKSGAQIVRLNADLQSPVVLFTVDEATFSSYEFAGSVWVFRDGQKLWGLDTAAARGSKVEIATLTAGEVSTDSVLAEGDATTNFVVINNGSYARVLKLNSALQATALTPTPGQVQQLLMTPTRLVAHGSRSGLWSLPKGGAASWTHLSVPGPFGVTSYGAVVVVGETVWTDSPYSTAYSSVEWIRSDNSARQTLAGGAELWGALSSGAMSLS</sequence>
<dbReference type="SMART" id="SM00409">
    <property type="entry name" value="IG"/>
    <property type="match status" value="3"/>
</dbReference>
<proteinExistence type="predicted"/>
<evidence type="ECO:0000256" key="1">
    <source>
        <dbReference type="ARBA" id="ARBA00022737"/>
    </source>
</evidence>
<feature type="domain" description="Ig-like" evidence="3">
    <location>
        <begin position="286"/>
        <end position="367"/>
    </location>
</feature>
<dbReference type="SUPFAM" id="SSF48726">
    <property type="entry name" value="Immunoglobulin"/>
    <property type="match status" value="3"/>
</dbReference>
<keyword evidence="2" id="KW-1015">Disulfide bond</keyword>
<dbReference type="InterPro" id="IPR007110">
    <property type="entry name" value="Ig-like_dom"/>
</dbReference>
<evidence type="ECO:0000259" key="3">
    <source>
        <dbReference type="PROSITE" id="PS50835"/>
    </source>
</evidence>
<organism evidence="4 5">
    <name type="scientific">Sphaerotilus microaerophilus</name>
    <dbReference type="NCBI Taxonomy" id="2914710"/>
    <lineage>
        <taxon>Bacteria</taxon>
        <taxon>Pseudomonadati</taxon>
        <taxon>Pseudomonadota</taxon>
        <taxon>Betaproteobacteria</taxon>
        <taxon>Burkholderiales</taxon>
        <taxon>Sphaerotilaceae</taxon>
        <taxon>Sphaerotilus</taxon>
    </lineage>
</organism>
<dbReference type="InterPro" id="IPR036179">
    <property type="entry name" value="Ig-like_dom_sf"/>
</dbReference>
<dbReference type="Gene3D" id="2.60.40.10">
    <property type="entry name" value="Immunoglobulins"/>
    <property type="match status" value="3"/>
</dbReference>
<name>A0ABM7YJZ8_9BURK</name>
<keyword evidence="1" id="KW-0677">Repeat</keyword>
<dbReference type="Proteomes" id="UP001057498">
    <property type="component" value="Chromosome"/>
</dbReference>
<keyword evidence="5" id="KW-1185">Reference proteome</keyword>